<gene>
    <name evidence="8" type="ORF">CANARDRAFT_215735</name>
</gene>
<dbReference type="InterPro" id="IPR007248">
    <property type="entry name" value="Mpv17_PMP22"/>
</dbReference>
<feature type="non-terminal residue" evidence="8">
    <location>
        <position position="189"/>
    </location>
</feature>
<keyword evidence="9" id="KW-1185">Reference proteome</keyword>
<evidence type="ECO:0000256" key="7">
    <source>
        <dbReference type="RuleBase" id="RU363053"/>
    </source>
</evidence>
<dbReference type="Proteomes" id="UP000094801">
    <property type="component" value="Unassembled WGS sequence"/>
</dbReference>
<dbReference type="PANTHER" id="PTHR11266">
    <property type="entry name" value="PEROXISOMAL MEMBRANE PROTEIN 2, PXMP2 MPV17"/>
    <property type="match status" value="1"/>
</dbReference>
<dbReference type="AlphaFoldDB" id="A0A1E4T7V9"/>
<protein>
    <recommendedName>
        <fullName evidence="6">Protein SYM1</fullName>
    </recommendedName>
</protein>
<evidence type="ECO:0000313" key="9">
    <source>
        <dbReference type="Proteomes" id="UP000094801"/>
    </source>
</evidence>
<proteinExistence type="inferred from homology"/>
<dbReference type="PANTHER" id="PTHR11266:SF17">
    <property type="entry name" value="PROTEIN MPV17"/>
    <property type="match status" value="1"/>
</dbReference>
<reference evidence="9" key="1">
    <citation type="submission" date="2016-04" db="EMBL/GenBank/DDBJ databases">
        <title>Comparative genomics of biotechnologically important yeasts.</title>
        <authorList>
            <consortium name="DOE Joint Genome Institute"/>
            <person name="Riley R."/>
            <person name="Haridas S."/>
            <person name="Wolfe K.H."/>
            <person name="Lopes M.R."/>
            <person name="Hittinger C.T."/>
            <person name="Goker M."/>
            <person name="Salamov A."/>
            <person name="Wisecaver J."/>
            <person name="Long T.M."/>
            <person name="Aerts A.L."/>
            <person name="Barry K."/>
            <person name="Choi C."/>
            <person name="Clum A."/>
            <person name="Coughlan A.Y."/>
            <person name="Deshpande S."/>
            <person name="Douglass A.P."/>
            <person name="Hanson S.J."/>
            <person name="Klenk H.-P."/>
            <person name="Labutti K."/>
            <person name="Lapidus A."/>
            <person name="Lindquist E."/>
            <person name="Lipzen A."/>
            <person name="Meier-Kolthoff J.P."/>
            <person name="Ohm R.A."/>
            <person name="Otillar R.P."/>
            <person name="Pangilinan J."/>
            <person name="Peng Y."/>
            <person name="Rokas A."/>
            <person name="Rosa C.A."/>
            <person name="Scheuner C."/>
            <person name="Sibirny A.A."/>
            <person name="Slot J.C."/>
            <person name="Stielow J.B."/>
            <person name="Sun H."/>
            <person name="Kurtzman C.P."/>
            <person name="Blackwell M."/>
            <person name="Grigoriev I.V."/>
            <person name="Jeffries T.W."/>
        </authorList>
    </citation>
    <scope>NUCLEOTIDE SEQUENCE [LARGE SCALE GENOMIC DNA]</scope>
    <source>
        <strain evidence="9">NRRL YB-2248</strain>
    </source>
</reference>
<evidence type="ECO:0000256" key="4">
    <source>
        <dbReference type="ARBA" id="ARBA00022989"/>
    </source>
</evidence>
<feature type="transmembrane region" description="Helical" evidence="7">
    <location>
        <begin position="59"/>
        <end position="78"/>
    </location>
</feature>
<comment type="caution">
    <text evidence="7">Lacks conserved residue(s) required for the propagation of feature annotation.</text>
</comment>
<dbReference type="STRING" id="983967.A0A1E4T7V9"/>
<dbReference type="Pfam" id="PF04117">
    <property type="entry name" value="Mpv17_PMP22"/>
    <property type="match status" value="1"/>
</dbReference>
<sequence>MSSIINNYVSFINRRPFLGNAISTALLFGSGDSLAQLLFPLNSNISTLSQFDPIRTIRGMIYGGIIFSPIGWKWYRFLQNRISFPIKLNAKNNKNHQQKLLDTIARVAVDQLIWAPIGVPLYFTAMTLMEGEGLNSIKKKLNDKYYETLITNWKVWPTFQLANFYFIPLDLRLFSVNFVSIFWNCYMSY</sequence>
<dbReference type="GO" id="GO:0005739">
    <property type="term" value="C:mitochondrion"/>
    <property type="evidence" value="ECO:0007669"/>
    <property type="project" value="TreeGrafter"/>
</dbReference>
<evidence type="ECO:0000256" key="6">
    <source>
        <dbReference type="ARBA" id="ARBA00039302"/>
    </source>
</evidence>
<dbReference type="OrthoDB" id="430207at2759"/>
<evidence type="ECO:0000256" key="1">
    <source>
        <dbReference type="ARBA" id="ARBA00004141"/>
    </source>
</evidence>
<evidence type="ECO:0000313" key="8">
    <source>
        <dbReference type="EMBL" id="ODV87839.1"/>
    </source>
</evidence>
<evidence type="ECO:0000256" key="2">
    <source>
        <dbReference type="ARBA" id="ARBA00006824"/>
    </source>
</evidence>
<evidence type="ECO:0000256" key="5">
    <source>
        <dbReference type="ARBA" id="ARBA00023136"/>
    </source>
</evidence>
<dbReference type="GO" id="GO:0016020">
    <property type="term" value="C:membrane"/>
    <property type="evidence" value="ECO:0007669"/>
    <property type="project" value="UniProtKB-SubCell"/>
</dbReference>
<dbReference type="EMBL" id="KV453847">
    <property type="protein sequence ID" value="ODV87839.1"/>
    <property type="molecule type" value="Genomic_DNA"/>
</dbReference>
<organism evidence="8 9">
    <name type="scientific">[Candida] arabinofermentans NRRL YB-2248</name>
    <dbReference type="NCBI Taxonomy" id="983967"/>
    <lineage>
        <taxon>Eukaryota</taxon>
        <taxon>Fungi</taxon>
        <taxon>Dikarya</taxon>
        <taxon>Ascomycota</taxon>
        <taxon>Saccharomycotina</taxon>
        <taxon>Pichiomycetes</taxon>
        <taxon>Pichiales</taxon>
        <taxon>Pichiaceae</taxon>
        <taxon>Ogataea</taxon>
        <taxon>Ogataea/Candida clade</taxon>
    </lineage>
</organism>
<evidence type="ECO:0000256" key="3">
    <source>
        <dbReference type="ARBA" id="ARBA00022692"/>
    </source>
</evidence>
<comment type="subcellular location">
    <subcellularLocation>
        <location evidence="1">Membrane</location>
        <topology evidence="1">Multi-pass membrane protein</topology>
    </subcellularLocation>
</comment>
<name>A0A1E4T7V9_9ASCO</name>
<keyword evidence="3 7" id="KW-0812">Transmembrane</keyword>
<comment type="similarity">
    <text evidence="2 7">Belongs to the peroxisomal membrane protein PXMP2/4 family.</text>
</comment>
<keyword evidence="4 7" id="KW-1133">Transmembrane helix</keyword>
<accession>A0A1E4T7V9</accession>
<keyword evidence="5 7" id="KW-0472">Membrane</keyword>